<evidence type="ECO:0000313" key="4">
    <source>
        <dbReference type="Proteomes" id="UP000007801"/>
    </source>
</evidence>
<dbReference type="InParanoid" id="B3MH85"/>
<name>B3MH85_DROAN</name>
<feature type="region of interest" description="Disordered" evidence="2">
    <location>
        <begin position="553"/>
        <end position="591"/>
    </location>
</feature>
<dbReference type="SUPFAM" id="SSF48452">
    <property type="entry name" value="TPR-like"/>
    <property type="match status" value="1"/>
</dbReference>
<dbReference type="KEGG" id="dan:6496013"/>
<accession>B3MH85</accession>
<dbReference type="EMBL" id="CH902619">
    <property type="protein sequence ID" value="EDV36862.1"/>
    <property type="molecule type" value="Genomic_DNA"/>
</dbReference>
<keyword evidence="1" id="KW-0802">TPR repeat</keyword>
<dbReference type="STRING" id="7217.B3MH85"/>
<feature type="repeat" description="TPR" evidence="1">
    <location>
        <begin position="30"/>
        <end position="63"/>
    </location>
</feature>
<evidence type="ECO:0000256" key="1">
    <source>
        <dbReference type="PROSITE-ProRule" id="PRU00339"/>
    </source>
</evidence>
<evidence type="ECO:0000256" key="2">
    <source>
        <dbReference type="SAM" id="MobiDB-lite"/>
    </source>
</evidence>
<reference evidence="3 4" key="1">
    <citation type="journal article" date="2007" name="Nature">
        <title>Evolution of genes and genomes on the Drosophila phylogeny.</title>
        <authorList>
            <consortium name="Drosophila 12 Genomes Consortium"/>
            <person name="Clark A.G."/>
            <person name="Eisen M.B."/>
            <person name="Smith D.R."/>
            <person name="Bergman C.M."/>
            <person name="Oliver B."/>
            <person name="Markow T.A."/>
            <person name="Kaufman T.C."/>
            <person name="Kellis M."/>
            <person name="Gelbart W."/>
            <person name="Iyer V.N."/>
            <person name="Pollard D.A."/>
            <person name="Sackton T.B."/>
            <person name="Larracuente A.M."/>
            <person name="Singh N.D."/>
            <person name="Abad J.P."/>
            <person name="Abt D.N."/>
            <person name="Adryan B."/>
            <person name="Aguade M."/>
            <person name="Akashi H."/>
            <person name="Anderson W.W."/>
            <person name="Aquadro C.F."/>
            <person name="Ardell D.H."/>
            <person name="Arguello R."/>
            <person name="Artieri C.G."/>
            <person name="Barbash D.A."/>
            <person name="Barker D."/>
            <person name="Barsanti P."/>
            <person name="Batterham P."/>
            <person name="Batzoglou S."/>
            <person name="Begun D."/>
            <person name="Bhutkar A."/>
            <person name="Blanco E."/>
            <person name="Bosak S.A."/>
            <person name="Bradley R.K."/>
            <person name="Brand A.D."/>
            <person name="Brent M.R."/>
            <person name="Brooks A.N."/>
            <person name="Brown R.H."/>
            <person name="Butlin R.K."/>
            <person name="Caggese C."/>
            <person name="Calvi B.R."/>
            <person name="Bernardo de Carvalho A."/>
            <person name="Caspi A."/>
            <person name="Castrezana S."/>
            <person name="Celniker S.E."/>
            <person name="Chang J.L."/>
            <person name="Chapple C."/>
            <person name="Chatterji S."/>
            <person name="Chinwalla A."/>
            <person name="Civetta A."/>
            <person name="Clifton S.W."/>
            <person name="Comeron J.M."/>
            <person name="Costello J.C."/>
            <person name="Coyne J.A."/>
            <person name="Daub J."/>
            <person name="David R.G."/>
            <person name="Delcher A.L."/>
            <person name="Delehaunty K."/>
            <person name="Do C.B."/>
            <person name="Ebling H."/>
            <person name="Edwards K."/>
            <person name="Eickbush T."/>
            <person name="Evans J.D."/>
            <person name="Filipski A."/>
            <person name="Findeiss S."/>
            <person name="Freyhult E."/>
            <person name="Fulton L."/>
            <person name="Fulton R."/>
            <person name="Garcia A.C."/>
            <person name="Gardiner A."/>
            <person name="Garfield D.A."/>
            <person name="Garvin B.E."/>
            <person name="Gibson G."/>
            <person name="Gilbert D."/>
            <person name="Gnerre S."/>
            <person name="Godfrey J."/>
            <person name="Good R."/>
            <person name="Gotea V."/>
            <person name="Gravely B."/>
            <person name="Greenberg A.J."/>
            <person name="Griffiths-Jones S."/>
            <person name="Gross S."/>
            <person name="Guigo R."/>
            <person name="Gustafson E.A."/>
            <person name="Haerty W."/>
            <person name="Hahn M.W."/>
            <person name="Halligan D.L."/>
            <person name="Halpern A.L."/>
            <person name="Halter G.M."/>
            <person name="Han M.V."/>
            <person name="Heger A."/>
            <person name="Hillier L."/>
            <person name="Hinrichs A.S."/>
            <person name="Holmes I."/>
            <person name="Hoskins R.A."/>
            <person name="Hubisz M.J."/>
            <person name="Hultmark D."/>
            <person name="Huntley M.A."/>
            <person name="Jaffe D.B."/>
            <person name="Jagadeeshan S."/>
            <person name="Jeck W.R."/>
            <person name="Johnson J."/>
            <person name="Jones C.D."/>
            <person name="Jordan W.C."/>
            <person name="Karpen G.H."/>
            <person name="Kataoka E."/>
            <person name="Keightley P.D."/>
            <person name="Kheradpour P."/>
            <person name="Kirkness E.F."/>
            <person name="Koerich L.B."/>
            <person name="Kristiansen K."/>
            <person name="Kudrna D."/>
            <person name="Kulathinal R.J."/>
            <person name="Kumar S."/>
            <person name="Kwok R."/>
            <person name="Lander E."/>
            <person name="Langley C.H."/>
            <person name="Lapoint R."/>
            <person name="Lazzaro B.P."/>
            <person name="Lee S.J."/>
            <person name="Levesque L."/>
            <person name="Li R."/>
            <person name="Lin C.F."/>
            <person name="Lin M.F."/>
            <person name="Lindblad-Toh K."/>
            <person name="Llopart A."/>
            <person name="Long M."/>
            <person name="Low L."/>
            <person name="Lozovsky E."/>
            <person name="Lu J."/>
            <person name="Luo M."/>
            <person name="Machado C.A."/>
            <person name="Makalowski W."/>
            <person name="Marzo M."/>
            <person name="Matsuda M."/>
            <person name="Matzkin L."/>
            <person name="McAllister B."/>
            <person name="McBride C.S."/>
            <person name="McKernan B."/>
            <person name="McKernan K."/>
            <person name="Mendez-Lago M."/>
            <person name="Minx P."/>
            <person name="Mollenhauer M.U."/>
            <person name="Montooth K."/>
            <person name="Mount S.M."/>
            <person name="Mu X."/>
            <person name="Myers E."/>
            <person name="Negre B."/>
            <person name="Newfeld S."/>
            <person name="Nielsen R."/>
            <person name="Noor M.A."/>
            <person name="O'Grady P."/>
            <person name="Pachter L."/>
            <person name="Papaceit M."/>
            <person name="Parisi M.J."/>
            <person name="Parisi M."/>
            <person name="Parts L."/>
            <person name="Pedersen J.S."/>
            <person name="Pesole G."/>
            <person name="Phillippy A.M."/>
            <person name="Ponting C.P."/>
            <person name="Pop M."/>
            <person name="Porcelli D."/>
            <person name="Powell J.R."/>
            <person name="Prohaska S."/>
            <person name="Pruitt K."/>
            <person name="Puig M."/>
            <person name="Quesneville H."/>
            <person name="Ram K.R."/>
            <person name="Rand D."/>
            <person name="Rasmussen M.D."/>
            <person name="Reed L.K."/>
            <person name="Reenan R."/>
            <person name="Reily A."/>
            <person name="Remington K.A."/>
            <person name="Rieger T.T."/>
            <person name="Ritchie M.G."/>
            <person name="Robin C."/>
            <person name="Rogers Y.H."/>
            <person name="Rohde C."/>
            <person name="Rozas J."/>
            <person name="Rubenfield M.J."/>
            <person name="Ruiz A."/>
            <person name="Russo S."/>
            <person name="Salzberg S.L."/>
            <person name="Sanchez-Gracia A."/>
            <person name="Saranga D.J."/>
            <person name="Sato H."/>
            <person name="Schaeffer S.W."/>
            <person name="Schatz M.C."/>
            <person name="Schlenke T."/>
            <person name="Schwartz R."/>
            <person name="Segarra C."/>
            <person name="Singh R.S."/>
            <person name="Sirot L."/>
            <person name="Sirota M."/>
            <person name="Sisneros N.B."/>
            <person name="Smith C.D."/>
            <person name="Smith T.F."/>
            <person name="Spieth J."/>
            <person name="Stage D.E."/>
            <person name="Stark A."/>
            <person name="Stephan W."/>
            <person name="Strausberg R.L."/>
            <person name="Strempel S."/>
            <person name="Sturgill D."/>
            <person name="Sutton G."/>
            <person name="Sutton G.G."/>
            <person name="Tao W."/>
            <person name="Teichmann S."/>
            <person name="Tobari Y.N."/>
            <person name="Tomimura Y."/>
            <person name="Tsolas J.M."/>
            <person name="Valente V.L."/>
            <person name="Venter E."/>
            <person name="Venter J.C."/>
            <person name="Vicario S."/>
            <person name="Vieira F.G."/>
            <person name="Vilella A.J."/>
            <person name="Villasante A."/>
            <person name="Walenz B."/>
            <person name="Wang J."/>
            <person name="Wasserman M."/>
            <person name="Watts T."/>
            <person name="Wilson D."/>
            <person name="Wilson R.K."/>
            <person name="Wing R.A."/>
            <person name="Wolfner M.F."/>
            <person name="Wong A."/>
            <person name="Wong G.K."/>
            <person name="Wu C.I."/>
            <person name="Wu G."/>
            <person name="Yamamoto D."/>
            <person name="Yang H.P."/>
            <person name="Yang S.P."/>
            <person name="Yorke J.A."/>
            <person name="Yoshida K."/>
            <person name="Zdobnov E."/>
            <person name="Zhang P."/>
            <person name="Zhang Y."/>
            <person name="Zimin A.V."/>
            <person name="Baldwin J."/>
            <person name="Abdouelleil A."/>
            <person name="Abdulkadir J."/>
            <person name="Abebe A."/>
            <person name="Abera B."/>
            <person name="Abreu J."/>
            <person name="Acer S.C."/>
            <person name="Aftuck L."/>
            <person name="Alexander A."/>
            <person name="An P."/>
            <person name="Anderson E."/>
            <person name="Anderson S."/>
            <person name="Arachi H."/>
            <person name="Azer M."/>
            <person name="Bachantsang P."/>
            <person name="Barry A."/>
            <person name="Bayul T."/>
            <person name="Berlin A."/>
            <person name="Bessette D."/>
            <person name="Bloom T."/>
            <person name="Blye J."/>
            <person name="Boguslavskiy L."/>
            <person name="Bonnet C."/>
            <person name="Boukhgalter B."/>
            <person name="Bourzgui I."/>
            <person name="Brown A."/>
            <person name="Cahill P."/>
            <person name="Channer S."/>
            <person name="Cheshatsang Y."/>
            <person name="Chuda L."/>
            <person name="Citroen M."/>
            <person name="Collymore A."/>
            <person name="Cooke P."/>
            <person name="Costello M."/>
            <person name="D'Aco K."/>
            <person name="Daza R."/>
            <person name="De Haan G."/>
            <person name="DeGray S."/>
            <person name="DeMaso C."/>
            <person name="Dhargay N."/>
            <person name="Dooley K."/>
            <person name="Dooley E."/>
            <person name="Doricent M."/>
            <person name="Dorje P."/>
            <person name="Dorjee K."/>
            <person name="Dupes A."/>
            <person name="Elong R."/>
            <person name="Falk J."/>
            <person name="Farina A."/>
            <person name="Faro S."/>
            <person name="Ferguson D."/>
            <person name="Fisher S."/>
            <person name="Foley C.D."/>
            <person name="Franke A."/>
            <person name="Friedrich D."/>
            <person name="Gadbois L."/>
            <person name="Gearin G."/>
            <person name="Gearin C.R."/>
            <person name="Giannoukos G."/>
            <person name="Goode T."/>
            <person name="Graham J."/>
            <person name="Grandbois E."/>
            <person name="Grewal S."/>
            <person name="Gyaltsen K."/>
            <person name="Hafez N."/>
            <person name="Hagos B."/>
            <person name="Hall J."/>
            <person name="Henson C."/>
            <person name="Hollinger A."/>
            <person name="Honan T."/>
            <person name="Huard M.D."/>
            <person name="Hughes L."/>
            <person name="Hurhula B."/>
            <person name="Husby M.E."/>
            <person name="Kamat A."/>
            <person name="Kanga B."/>
            <person name="Kashin S."/>
            <person name="Khazanovich D."/>
            <person name="Kisner P."/>
            <person name="Lance K."/>
            <person name="Lara M."/>
            <person name="Lee W."/>
            <person name="Lennon N."/>
            <person name="Letendre F."/>
            <person name="LeVine R."/>
            <person name="Lipovsky A."/>
            <person name="Liu X."/>
            <person name="Liu J."/>
            <person name="Liu S."/>
            <person name="Lokyitsang T."/>
            <person name="Lokyitsang Y."/>
            <person name="Lubonja R."/>
            <person name="Lui A."/>
            <person name="MacDonald P."/>
            <person name="Magnisalis V."/>
            <person name="Maru K."/>
            <person name="Matthews C."/>
            <person name="McCusker W."/>
            <person name="McDonough S."/>
            <person name="Mehta T."/>
            <person name="Meldrim J."/>
            <person name="Meneus L."/>
            <person name="Mihai O."/>
            <person name="Mihalev A."/>
            <person name="Mihova T."/>
            <person name="Mittelman R."/>
            <person name="Mlenga V."/>
            <person name="Montmayeur A."/>
            <person name="Mulrain L."/>
            <person name="Navidi A."/>
            <person name="Naylor J."/>
            <person name="Negash T."/>
            <person name="Nguyen T."/>
            <person name="Nguyen N."/>
            <person name="Nicol R."/>
            <person name="Norbu C."/>
            <person name="Norbu N."/>
            <person name="Novod N."/>
            <person name="O'Neill B."/>
            <person name="Osman S."/>
            <person name="Markiewicz E."/>
            <person name="Oyono O.L."/>
            <person name="Patti C."/>
            <person name="Phunkhang P."/>
            <person name="Pierre F."/>
            <person name="Priest M."/>
            <person name="Raghuraman S."/>
            <person name="Rege F."/>
            <person name="Reyes R."/>
            <person name="Rise C."/>
            <person name="Rogov P."/>
            <person name="Ross K."/>
            <person name="Ryan E."/>
            <person name="Settipalli S."/>
            <person name="Shea T."/>
            <person name="Sherpa N."/>
            <person name="Shi L."/>
            <person name="Shih D."/>
            <person name="Sparrow T."/>
            <person name="Spaulding J."/>
            <person name="Stalker J."/>
            <person name="Stange-Thomann N."/>
            <person name="Stavropoulos S."/>
            <person name="Stone C."/>
            <person name="Strader C."/>
            <person name="Tesfaye S."/>
            <person name="Thomson T."/>
            <person name="Thoulutsang Y."/>
            <person name="Thoulutsang D."/>
            <person name="Topham K."/>
            <person name="Topping I."/>
            <person name="Tsamla T."/>
            <person name="Vassiliev H."/>
            <person name="Vo A."/>
            <person name="Wangchuk T."/>
            <person name="Wangdi T."/>
            <person name="Weiand M."/>
            <person name="Wilkinson J."/>
            <person name="Wilson A."/>
            <person name="Yadav S."/>
            <person name="Young G."/>
            <person name="Yu Q."/>
            <person name="Zembek L."/>
            <person name="Zhong D."/>
            <person name="Zimmer A."/>
            <person name="Zwirko Z."/>
            <person name="Jaffe D.B."/>
            <person name="Alvarez P."/>
            <person name="Brockman W."/>
            <person name="Butler J."/>
            <person name="Chin C."/>
            <person name="Gnerre S."/>
            <person name="Grabherr M."/>
            <person name="Kleber M."/>
            <person name="Mauceli E."/>
            <person name="MacCallum I."/>
        </authorList>
    </citation>
    <scope>NUCLEOTIDE SEQUENCE [LARGE SCALE GENOMIC DNA]</scope>
    <source>
        <strain evidence="4">Tucson 14024-0371.13</strain>
    </source>
</reference>
<dbReference type="InterPro" id="IPR011990">
    <property type="entry name" value="TPR-like_helical_dom_sf"/>
</dbReference>
<organism evidence="3 4">
    <name type="scientific">Drosophila ananassae</name>
    <name type="common">Fruit fly</name>
    <dbReference type="NCBI Taxonomy" id="7217"/>
    <lineage>
        <taxon>Eukaryota</taxon>
        <taxon>Metazoa</taxon>
        <taxon>Ecdysozoa</taxon>
        <taxon>Arthropoda</taxon>
        <taxon>Hexapoda</taxon>
        <taxon>Insecta</taxon>
        <taxon>Pterygota</taxon>
        <taxon>Neoptera</taxon>
        <taxon>Endopterygota</taxon>
        <taxon>Diptera</taxon>
        <taxon>Brachycera</taxon>
        <taxon>Muscomorpha</taxon>
        <taxon>Ephydroidea</taxon>
        <taxon>Drosophilidae</taxon>
        <taxon>Drosophila</taxon>
        <taxon>Sophophora</taxon>
    </lineage>
</organism>
<dbReference type="eggNOG" id="ENOG502S15H">
    <property type="taxonomic scope" value="Eukaryota"/>
</dbReference>
<dbReference type="Gene3D" id="1.25.40.10">
    <property type="entry name" value="Tetratricopeptide repeat domain"/>
    <property type="match status" value="1"/>
</dbReference>
<sequence length="591" mass="68906">MTSIVEAPRSKVDEPIPIWMKIDWSPEVLHDIYRDWGIYYSRRRRENFAMHYLNKALDLEPLDHMTLYQRCQTKRKAAQMLGALSDSREAAKLSMKVTGEPNAKINLDICDVLYELNQFENSKAEMHNNVRVFTGNKRKNFDQRLLVVDEVIKDVTGEAMTAFFSKNTKTVNIVNDLMKEKQKVETRPLWKVLKEQGACDVQSIPEIEEVLLSPMEIARRKRAFNIFHQSYINDSWVDVLFMKMLCKNPTLLLPQCKESSYILYQISRKQYEIVRKFMKMLQSRSPLYLVNFLKYRNKAMSDRYREAYLYRVQYQTHRNMNQVLKQIRVLRKHRRVKQLTKFVEEVMGDYVVLKTSRVMCWKFEFLNEVYNTLALALAEQLRVPKNLVLGTSAILTLLRLPKDKVKDFVSLVFGDRSTHPEPDAADPKATRAKKLTARLEHRMIFAKYSIEKCYLLHQISQSHLDQGRHSECVFNARKAIKESKNCNSNIWKFLSIIQIVKANAVLHKLEQTKEALEEALPIAHDLDAPELVHFTEACMSCNNEDAITKRATLMQSRRESRTESVATHSLGSRDGDSAEQSKSKLSTDKFS</sequence>
<dbReference type="Proteomes" id="UP000007801">
    <property type="component" value="Unassembled WGS sequence"/>
</dbReference>
<dbReference type="PANTHER" id="PTHR21391:SF0">
    <property type="entry name" value="AT04489P-RELATED"/>
    <property type="match status" value="1"/>
</dbReference>
<protein>
    <submittedName>
        <fullName evidence="3">Uncharacterized protein</fullName>
    </submittedName>
</protein>
<keyword evidence="4" id="KW-1185">Reference proteome</keyword>
<dbReference type="PANTHER" id="PTHR21391">
    <property type="entry name" value="AT04489P-RELATED"/>
    <property type="match status" value="1"/>
</dbReference>
<dbReference type="GeneID" id="6496013"/>
<evidence type="ECO:0000313" key="3">
    <source>
        <dbReference type="EMBL" id="EDV36862.1"/>
    </source>
</evidence>
<dbReference type="PhylomeDB" id="B3MH85"/>
<dbReference type="OrthoDB" id="7752111at2759"/>
<feature type="compositionally biased region" description="Basic and acidic residues" evidence="2">
    <location>
        <begin position="571"/>
        <end position="591"/>
    </location>
</feature>
<dbReference type="OMA" id="QGRHSEC"/>
<proteinExistence type="predicted"/>
<gene>
    <name evidence="3" type="primary">Dana\GF13170</name>
    <name evidence="3" type="synonym">dana_GLEANR_13184</name>
    <name evidence="3" type="ORF">GF13170</name>
</gene>
<dbReference type="AlphaFoldDB" id="B3MH85"/>
<dbReference type="HOGENOM" id="CLU_035279_0_0_1"/>
<dbReference type="InterPro" id="IPR019734">
    <property type="entry name" value="TPR_rpt"/>
</dbReference>
<dbReference type="PROSITE" id="PS50005">
    <property type="entry name" value="TPR"/>
    <property type="match status" value="1"/>
</dbReference>